<dbReference type="Proteomes" id="UP000193560">
    <property type="component" value="Unassembled WGS sequence"/>
</dbReference>
<evidence type="ECO:0000259" key="3">
    <source>
        <dbReference type="PROSITE" id="PS50132"/>
    </source>
</evidence>
<dbReference type="AlphaFoldDB" id="A0A1X2IY42"/>
<keyword evidence="2" id="KW-1133">Transmembrane helix</keyword>
<keyword evidence="5" id="KW-1185">Reference proteome</keyword>
<dbReference type="Gene3D" id="1.10.167.10">
    <property type="entry name" value="Regulator of G-protein Signalling 4, domain 2"/>
    <property type="match status" value="1"/>
</dbReference>
<keyword evidence="2" id="KW-0812">Transmembrane</keyword>
<dbReference type="SMART" id="SM00315">
    <property type="entry name" value="RGS"/>
    <property type="match status" value="1"/>
</dbReference>
<evidence type="ECO:0000256" key="2">
    <source>
        <dbReference type="SAM" id="Phobius"/>
    </source>
</evidence>
<evidence type="ECO:0000256" key="1">
    <source>
        <dbReference type="SAM" id="MobiDB-lite"/>
    </source>
</evidence>
<evidence type="ECO:0000313" key="5">
    <source>
        <dbReference type="Proteomes" id="UP000193560"/>
    </source>
</evidence>
<name>A0A1X2IY42_9FUNG</name>
<sequence length="392" mass="45153">MEEKNSPVIPLNHLDGTKNHDRHSNNPYKSFISQSESLNQQRQSIGYGLQQDPFAIAPMEAWQEMKDYNLQVNGIPTLDQLLRLPTSNPITQSQFSSFLRHRGAQQNLNFLLELETHQRLWQAYLNSVERQQRPEIKSDRASKQLLLQQQESASMMPTPWSPTTGYFETSDTLDLLHQSSQNHLPLSSFINGDKSLSRHDVVQNAMRIYRTFCSRYDAAQLIHLPDDHRDALETLVEKNQRPEPVIFDAARSHVFDVLNMFYYPQFVDTALYTNISTFSARLLMVAGLVLLVFGLALEFTLIFLSSGSTSTRWWAFLPFIFGWSGIMTGVTHFNGWFAWLKKSEIGFLVFIPIQDKTVIKIHRKWAFVFCVANILIALVNTIIFVFIPAHRL</sequence>
<dbReference type="InterPro" id="IPR044926">
    <property type="entry name" value="RGS_subdomain_2"/>
</dbReference>
<dbReference type="OrthoDB" id="5584247at2759"/>
<accession>A0A1X2IY42</accession>
<dbReference type="InterPro" id="IPR016137">
    <property type="entry name" value="RGS"/>
</dbReference>
<organism evidence="4 5">
    <name type="scientific">Absidia repens</name>
    <dbReference type="NCBI Taxonomy" id="90262"/>
    <lineage>
        <taxon>Eukaryota</taxon>
        <taxon>Fungi</taxon>
        <taxon>Fungi incertae sedis</taxon>
        <taxon>Mucoromycota</taxon>
        <taxon>Mucoromycotina</taxon>
        <taxon>Mucoromycetes</taxon>
        <taxon>Mucorales</taxon>
        <taxon>Cunninghamellaceae</taxon>
        <taxon>Absidia</taxon>
    </lineage>
</organism>
<proteinExistence type="predicted"/>
<feature type="transmembrane region" description="Helical" evidence="2">
    <location>
        <begin position="282"/>
        <end position="304"/>
    </location>
</feature>
<gene>
    <name evidence="4" type="ORF">BCR42DRAFT_342375</name>
</gene>
<dbReference type="SUPFAM" id="SSF48097">
    <property type="entry name" value="Regulator of G-protein signaling, RGS"/>
    <property type="match status" value="1"/>
</dbReference>
<dbReference type="GO" id="GO:0005886">
    <property type="term" value="C:plasma membrane"/>
    <property type="evidence" value="ECO:0007669"/>
    <property type="project" value="TreeGrafter"/>
</dbReference>
<feature type="compositionally biased region" description="Basic and acidic residues" evidence="1">
    <location>
        <begin position="15"/>
        <end position="24"/>
    </location>
</feature>
<dbReference type="PANTHER" id="PTHR13155:SF1">
    <property type="entry name" value="A-KINASE ANCHOR PROTEIN 10, MITOCHONDRIAL"/>
    <property type="match status" value="1"/>
</dbReference>
<protein>
    <recommendedName>
        <fullName evidence="3">RGS domain-containing protein</fullName>
    </recommendedName>
</protein>
<feature type="transmembrane region" description="Helical" evidence="2">
    <location>
        <begin position="313"/>
        <end position="330"/>
    </location>
</feature>
<reference evidence="4 5" key="1">
    <citation type="submission" date="2016-07" db="EMBL/GenBank/DDBJ databases">
        <title>Pervasive Adenine N6-methylation of Active Genes in Fungi.</title>
        <authorList>
            <consortium name="DOE Joint Genome Institute"/>
            <person name="Mondo S.J."/>
            <person name="Dannebaum R.O."/>
            <person name="Kuo R.C."/>
            <person name="Labutti K."/>
            <person name="Haridas S."/>
            <person name="Kuo A."/>
            <person name="Salamov A."/>
            <person name="Ahrendt S.R."/>
            <person name="Lipzen A."/>
            <person name="Sullivan W."/>
            <person name="Andreopoulos W.B."/>
            <person name="Clum A."/>
            <person name="Lindquist E."/>
            <person name="Daum C."/>
            <person name="Ramamoorthy G.K."/>
            <person name="Gryganskyi A."/>
            <person name="Culley D."/>
            <person name="Magnuson J.K."/>
            <person name="James T.Y."/>
            <person name="O'Malley M.A."/>
            <person name="Stajich J.E."/>
            <person name="Spatafora J.W."/>
            <person name="Visel A."/>
            <person name="Grigoriev I.V."/>
        </authorList>
    </citation>
    <scope>NUCLEOTIDE SEQUENCE [LARGE SCALE GENOMIC DNA]</scope>
    <source>
        <strain evidence="4 5">NRRL 1336</strain>
    </source>
</reference>
<dbReference type="EMBL" id="MCGE01000002">
    <property type="protein sequence ID" value="ORZ24227.1"/>
    <property type="molecule type" value="Genomic_DNA"/>
</dbReference>
<dbReference type="InterPro" id="IPR036305">
    <property type="entry name" value="RGS_sf"/>
</dbReference>
<dbReference type="PANTHER" id="PTHR13155">
    <property type="entry name" value="A-KINASE ANCHOR PROTEINS"/>
    <property type="match status" value="1"/>
</dbReference>
<keyword evidence="2" id="KW-0472">Membrane</keyword>
<feature type="transmembrane region" description="Helical" evidence="2">
    <location>
        <begin position="365"/>
        <end position="387"/>
    </location>
</feature>
<dbReference type="PROSITE" id="PS50132">
    <property type="entry name" value="RGS"/>
    <property type="match status" value="1"/>
</dbReference>
<dbReference type="InterPro" id="IPR052246">
    <property type="entry name" value="Cell_Polariz_PKAAnc"/>
</dbReference>
<evidence type="ECO:0000313" key="4">
    <source>
        <dbReference type="EMBL" id="ORZ24227.1"/>
    </source>
</evidence>
<dbReference type="Pfam" id="PF00615">
    <property type="entry name" value="RGS"/>
    <property type="match status" value="1"/>
</dbReference>
<dbReference type="GO" id="GO:0008104">
    <property type="term" value="P:intracellular protein localization"/>
    <property type="evidence" value="ECO:0007669"/>
    <property type="project" value="TreeGrafter"/>
</dbReference>
<comment type="caution">
    <text evidence="4">The sequence shown here is derived from an EMBL/GenBank/DDBJ whole genome shotgun (WGS) entry which is preliminary data.</text>
</comment>
<feature type="domain" description="RGS" evidence="3">
    <location>
        <begin position="87"/>
        <end position="276"/>
    </location>
</feature>
<feature type="region of interest" description="Disordered" evidence="1">
    <location>
        <begin position="1"/>
        <end position="28"/>
    </location>
</feature>